<sequence length="529" mass="59373">MFTATRLQKILSISVICGLSACAGLNSTRPEHSRPILPPPSNTLAKAGVAPEAFLNRITWGSNFSTKQQVQAVGLDRYLDQQLRGQVSVVPPAIQNQINALTISQNSFESLVRQMEAKRIASEQQKGTDDTLRKEYQQEMNRLAKEAASRSLLRQIYASNQLHEQMTWFWMNHFNMHNSKHNLRVMIGDFEEHAVRPNALGNFRDLLRATVFHPAMLRYLDNEYNAVNRINENYARELMELHTMGVNGGYSQRDVQELARVLTGVGVNLNNDAPKIKHEISHLYIRRGLFEFNPQRHDFGDKQLLGSTITGKGVKEVDEVLDLLVRQPATAHFISQKLANFFVSDQPSEVLVSAMTQSFLNSDGDIAFTLRTLFDSPEFIASLGKKFKDPLHYVVSYVRLAYDGSTIVNTSPLLNWLNTMGQPFNGRQTPDGYQMTASAWASPGQMSTRFEIARLLANGSPNLFKPEKAEGNAIAMAPVSIPSANLANSAYLKNWVKNTSPRTQEALAKSGSPTEWNLFFLSSPEMMHR</sequence>
<proteinExistence type="predicted"/>
<reference evidence="2" key="1">
    <citation type="submission" date="2020-08" db="EMBL/GenBank/DDBJ databases">
        <title>Novel species isolated from subtropical streams in China.</title>
        <authorList>
            <person name="Lu H."/>
        </authorList>
    </citation>
    <scope>NUCLEOTIDE SEQUENCE</scope>
    <source>
        <strain evidence="2">CY7W</strain>
    </source>
</reference>
<feature type="signal peptide" evidence="1">
    <location>
        <begin position="1"/>
        <end position="23"/>
    </location>
</feature>
<name>A0A923HYT6_9BURK</name>
<dbReference type="Proteomes" id="UP000612361">
    <property type="component" value="Unassembled WGS sequence"/>
</dbReference>
<evidence type="ECO:0000256" key="1">
    <source>
        <dbReference type="SAM" id="SignalP"/>
    </source>
</evidence>
<dbReference type="PROSITE" id="PS51257">
    <property type="entry name" value="PROKAR_LIPOPROTEIN"/>
    <property type="match status" value="1"/>
</dbReference>
<dbReference type="InterPro" id="IPR014917">
    <property type="entry name" value="DUF1800"/>
</dbReference>
<dbReference type="RefSeq" id="WP_186879462.1">
    <property type="nucleotide sequence ID" value="NZ_JACOGG010000001.1"/>
</dbReference>
<feature type="chain" id="PRO_5037779993" evidence="1">
    <location>
        <begin position="24"/>
        <end position="529"/>
    </location>
</feature>
<protein>
    <submittedName>
        <fullName evidence="2">DUF1800 domain-containing protein</fullName>
    </submittedName>
</protein>
<keyword evidence="3" id="KW-1185">Reference proteome</keyword>
<comment type="caution">
    <text evidence="2">The sequence shown here is derived from an EMBL/GenBank/DDBJ whole genome shotgun (WGS) entry which is preliminary data.</text>
</comment>
<organism evidence="2 3">
    <name type="scientific">Undibacterium rugosum</name>
    <dbReference type="NCBI Taxonomy" id="2762291"/>
    <lineage>
        <taxon>Bacteria</taxon>
        <taxon>Pseudomonadati</taxon>
        <taxon>Pseudomonadota</taxon>
        <taxon>Betaproteobacteria</taxon>
        <taxon>Burkholderiales</taxon>
        <taxon>Oxalobacteraceae</taxon>
        <taxon>Undibacterium</taxon>
    </lineage>
</organism>
<gene>
    <name evidence="2" type="ORF">H8K47_00435</name>
</gene>
<keyword evidence="1" id="KW-0732">Signal</keyword>
<dbReference type="Pfam" id="PF08811">
    <property type="entry name" value="DUF1800"/>
    <property type="match status" value="1"/>
</dbReference>
<evidence type="ECO:0000313" key="3">
    <source>
        <dbReference type="Proteomes" id="UP000612361"/>
    </source>
</evidence>
<dbReference type="AlphaFoldDB" id="A0A923HYT6"/>
<evidence type="ECO:0000313" key="2">
    <source>
        <dbReference type="EMBL" id="MBC3933812.1"/>
    </source>
</evidence>
<dbReference type="EMBL" id="JACOGG010000001">
    <property type="protein sequence ID" value="MBC3933812.1"/>
    <property type="molecule type" value="Genomic_DNA"/>
</dbReference>
<accession>A0A923HYT6</accession>